<dbReference type="Gramene" id="KQL15426">
    <property type="protein sequence ID" value="KQL15426"/>
    <property type="gene ID" value="SETIT_024279mg"/>
</dbReference>
<name>K3ZCK4_SETIT</name>
<accession>K3ZCK4</accession>
<proteinExistence type="predicted"/>
<dbReference type="Proteomes" id="UP000004995">
    <property type="component" value="Unassembled WGS sequence"/>
</dbReference>
<dbReference type="AlphaFoldDB" id="K3ZCK4"/>
<dbReference type="HOGENOM" id="CLU_125707_0_0_1"/>
<organism evidence="1 2">
    <name type="scientific">Setaria italica</name>
    <name type="common">Foxtail millet</name>
    <name type="synonym">Panicum italicum</name>
    <dbReference type="NCBI Taxonomy" id="4555"/>
    <lineage>
        <taxon>Eukaryota</taxon>
        <taxon>Viridiplantae</taxon>
        <taxon>Streptophyta</taxon>
        <taxon>Embryophyta</taxon>
        <taxon>Tracheophyta</taxon>
        <taxon>Spermatophyta</taxon>
        <taxon>Magnoliopsida</taxon>
        <taxon>Liliopsida</taxon>
        <taxon>Poales</taxon>
        <taxon>Poaceae</taxon>
        <taxon>PACMAD clade</taxon>
        <taxon>Panicoideae</taxon>
        <taxon>Panicodae</taxon>
        <taxon>Paniceae</taxon>
        <taxon>Cenchrinae</taxon>
        <taxon>Setaria</taxon>
    </lineage>
</organism>
<reference evidence="1" key="2">
    <citation type="submission" date="2018-08" db="UniProtKB">
        <authorList>
            <consortium name="EnsemblPlants"/>
        </authorList>
    </citation>
    <scope>IDENTIFICATION</scope>
    <source>
        <strain evidence="1">Yugu1</strain>
    </source>
</reference>
<evidence type="ECO:0000313" key="2">
    <source>
        <dbReference type="Proteomes" id="UP000004995"/>
    </source>
</evidence>
<dbReference type="eggNOG" id="ENOG502R4T4">
    <property type="taxonomic scope" value="Eukaryota"/>
</dbReference>
<sequence length="178" mass="20075">SLFASAVTTEVGNGANTKFWTDRWLNGCSIEFLAPHLFASVPKRRVKRRTVQETLLNYYWLQDIQGHYSVAVLAEFLDIWDLVQEVVLQPEVEDNSPPNQLMRHSSMEQFLYNRAKLSGALGLQGMAWTLRKMRNDIVFNGVLPRMDQMLLLAQDEADHWMLAGAKGLSGLVAARPGG</sequence>
<reference evidence="2" key="1">
    <citation type="journal article" date="2012" name="Nat. Biotechnol.">
        <title>Reference genome sequence of the model plant Setaria.</title>
        <authorList>
            <person name="Bennetzen J.L."/>
            <person name="Schmutz J."/>
            <person name="Wang H."/>
            <person name="Percifield R."/>
            <person name="Hawkins J."/>
            <person name="Pontaroli A.C."/>
            <person name="Estep M."/>
            <person name="Feng L."/>
            <person name="Vaughn J.N."/>
            <person name="Grimwood J."/>
            <person name="Jenkins J."/>
            <person name="Barry K."/>
            <person name="Lindquist E."/>
            <person name="Hellsten U."/>
            <person name="Deshpande S."/>
            <person name="Wang X."/>
            <person name="Wu X."/>
            <person name="Mitros T."/>
            <person name="Triplett J."/>
            <person name="Yang X."/>
            <person name="Ye C.Y."/>
            <person name="Mauro-Herrera M."/>
            <person name="Wang L."/>
            <person name="Li P."/>
            <person name="Sharma M."/>
            <person name="Sharma R."/>
            <person name="Ronald P.C."/>
            <person name="Panaud O."/>
            <person name="Kellogg E.A."/>
            <person name="Brutnell T.P."/>
            <person name="Doust A.N."/>
            <person name="Tuskan G.A."/>
            <person name="Rokhsar D."/>
            <person name="Devos K.M."/>
        </authorList>
    </citation>
    <scope>NUCLEOTIDE SEQUENCE [LARGE SCALE GENOMIC DNA]</scope>
    <source>
        <strain evidence="2">cv. Yugu1</strain>
    </source>
</reference>
<keyword evidence="2" id="KW-1185">Reference proteome</keyword>
<dbReference type="EnsemblPlants" id="KQL15426">
    <property type="protein sequence ID" value="KQL15426"/>
    <property type="gene ID" value="SETIT_024279mg"/>
</dbReference>
<evidence type="ECO:0000313" key="1">
    <source>
        <dbReference type="EnsemblPlants" id="KQL15426"/>
    </source>
</evidence>
<protein>
    <submittedName>
        <fullName evidence="1">Uncharacterized protein</fullName>
    </submittedName>
</protein>
<dbReference type="OMA" id="RCTIGNG"/>
<dbReference type="EMBL" id="AGNK02001710">
    <property type="status" value="NOT_ANNOTATED_CDS"/>
    <property type="molecule type" value="Genomic_DNA"/>
</dbReference>
<dbReference type="InParanoid" id="K3ZCK4"/>